<proteinExistence type="predicted"/>
<name>A0A1H9CLG7_9ACTN</name>
<dbReference type="Pfam" id="PF23636">
    <property type="entry name" value="DUF7144"/>
    <property type="match status" value="1"/>
</dbReference>
<evidence type="ECO:0000313" key="4">
    <source>
        <dbReference type="Proteomes" id="UP000199055"/>
    </source>
</evidence>
<feature type="transmembrane region" description="Helical" evidence="1">
    <location>
        <begin position="57"/>
        <end position="80"/>
    </location>
</feature>
<evidence type="ECO:0000256" key="1">
    <source>
        <dbReference type="SAM" id="Phobius"/>
    </source>
</evidence>
<reference evidence="4" key="1">
    <citation type="submission" date="2016-10" db="EMBL/GenBank/DDBJ databases">
        <authorList>
            <person name="Varghese N."/>
            <person name="Submissions S."/>
        </authorList>
    </citation>
    <scope>NUCLEOTIDE SEQUENCE [LARGE SCALE GENOMIC DNA]</scope>
    <source>
        <strain evidence="4">CGMCC 4.3519</strain>
    </source>
</reference>
<keyword evidence="1" id="KW-0812">Transmembrane</keyword>
<evidence type="ECO:0000313" key="3">
    <source>
        <dbReference type="EMBL" id="SEQ01999.1"/>
    </source>
</evidence>
<gene>
    <name evidence="3" type="ORF">SAMN05216481_103305</name>
</gene>
<dbReference type="InterPro" id="IPR055568">
    <property type="entry name" value="DUF7144"/>
</dbReference>
<dbReference type="Proteomes" id="UP000199055">
    <property type="component" value="Unassembled WGS sequence"/>
</dbReference>
<keyword evidence="1" id="KW-0472">Membrane</keyword>
<evidence type="ECO:0000259" key="2">
    <source>
        <dbReference type="Pfam" id="PF23636"/>
    </source>
</evidence>
<accession>A0A1H9CLG7</accession>
<dbReference type="EMBL" id="FOET01000003">
    <property type="protein sequence ID" value="SEQ01999.1"/>
    <property type="molecule type" value="Genomic_DNA"/>
</dbReference>
<feature type="transmembrane region" description="Helical" evidence="1">
    <location>
        <begin position="113"/>
        <end position="132"/>
    </location>
</feature>
<organism evidence="3 4">
    <name type="scientific">Streptomyces radiopugnans</name>
    <dbReference type="NCBI Taxonomy" id="403935"/>
    <lineage>
        <taxon>Bacteria</taxon>
        <taxon>Bacillati</taxon>
        <taxon>Actinomycetota</taxon>
        <taxon>Actinomycetes</taxon>
        <taxon>Kitasatosporales</taxon>
        <taxon>Streptomycetaceae</taxon>
        <taxon>Streptomyces</taxon>
    </lineage>
</organism>
<dbReference type="RefSeq" id="WP_093657331.1">
    <property type="nucleotide sequence ID" value="NZ_FOET01000003.1"/>
</dbReference>
<feature type="transmembrane region" description="Helical" evidence="1">
    <location>
        <begin position="16"/>
        <end position="37"/>
    </location>
</feature>
<keyword evidence="1" id="KW-1133">Transmembrane helix</keyword>
<keyword evidence="4" id="KW-1185">Reference proteome</keyword>
<feature type="transmembrane region" description="Helical" evidence="1">
    <location>
        <begin position="87"/>
        <end position="107"/>
    </location>
</feature>
<dbReference type="AlphaFoldDB" id="A0A1H9CLG7"/>
<feature type="domain" description="DUF7144" evidence="2">
    <location>
        <begin position="21"/>
        <end position="134"/>
    </location>
</feature>
<sequence>MAQTARRQYSDSTQDLAGGLVAFAAVMLAISGVLDLLRGIMGIAEDEVFLSTPDYTFVWSTTGWGWAHLVLGAVSIAVAAGLFRGALWARAAGVVMASVLLVANFLSLPYYPIWSIVLIGLCALVIWALSVYRRAPV</sequence>
<protein>
    <recommendedName>
        <fullName evidence="2">DUF7144 domain-containing protein</fullName>
    </recommendedName>
</protein>
<dbReference type="STRING" id="403935.SAMN05216481_103305"/>